<sequence length="79" mass="9105">MRLYVLPLFHLLLVEQFTRTPLQHRIEDDREIDMVTSYLATTSAVHRAPLLLPSRPTRPTRGCHGANAECWHRARRSAG</sequence>
<gene>
    <name evidence="2" type="ORF">L227DRAFT_32462</name>
</gene>
<evidence type="ECO:0000313" key="3">
    <source>
        <dbReference type="Proteomes" id="UP000313359"/>
    </source>
</evidence>
<feature type="signal peptide" evidence="1">
    <location>
        <begin position="1"/>
        <end position="16"/>
    </location>
</feature>
<evidence type="ECO:0000256" key="1">
    <source>
        <dbReference type="SAM" id="SignalP"/>
    </source>
</evidence>
<proteinExistence type="predicted"/>
<keyword evidence="3" id="KW-1185">Reference proteome</keyword>
<evidence type="ECO:0008006" key="4">
    <source>
        <dbReference type="Google" id="ProtNLM"/>
    </source>
</evidence>
<organism evidence="2 3">
    <name type="scientific">Lentinus tigrinus ALCF2SS1-6</name>
    <dbReference type="NCBI Taxonomy" id="1328759"/>
    <lineage>
        <taxon>Eukaryota</taxon>
        <taxon>Fungi</taxon>
        <taxon>Dikarya</taxon>
        <taxon>Basidiomycota</taxon>
        <taxon>Agaricomycotina</taxon>
        <taxon>Agaricomycetes</taxon>
        <taxon>Polyporales</taxon>
        <taxon>Polyporaceae</taxon>
        <taxon>Lentinus</taxon>
    </lineage>
</organism>
<dbReference type="AlphaFoldDB" id="A0A5C2SLH4"/>
<keyword evidence="1" id="KW-0732">Signal</keyword>
<accession>A0A5C2SLH4</accession>
<name>A0A5C2SLH4_9APHY</name>
<dbReference type="EMBL" id="ML122259">
    <property type="protein sequence ID" value="RPD62306.1"/>
    <property type="molecule type" value="Genomic_DNA"/>
</dbReference>
<evidence type="ECO:0000313" key="2">
    <source>
        <dbReference type="EMBL" id="RPD62306.1"/>
    </source>
</evidence>
<reference evidence="2" key="1">
    <citation type="journal article" date="2018" name="Genome Biol. Evol.">
        <title>Genomics and development of Lentinus tigrinus, a white-rot wood-decaying mushroom with dimorphic fruiting bodies.</title>
        <authorList>
            <person name="Wu B."/>
            <person name="Xu Z."/>
            <person name="Knudson A."/>
            <person name="Carlson A."/>
            <person name="Chen N."/>
            <person name="Kovaka S."/>
            <person name="LaButti K."/>
            <person name="Lipzen A."/>
            <person name="Pennachio C."/>
            <person name="Riley R."/>
            <person name="Schakwitz W."/>
            <person name="Umezawa K."/>
            <person name="Ohm R.A."/>
            <person name="Grigoriev I.V."/>
            <person name="Nagy L.G."/>
            <person name="Gibbons J."/>
            <person name="Hibbett D."/>
        </authorList>
    </citation>
    <scope>NUCLEOTIDE SEQUENCE [LARGE SCALE GENOMIC DNA]</scope>
    <source>
        <strain evidence="2">ALCF2SS1-6</strain>
    </source>
</reference>
<feature type="chain" id="PRO_5022941249" description="Secreted protein" evidence="1">
    <location>
        <begin position="17"/>
        <end position="79"/>
    </location>
</feature>
<protein>
    <recommendedName>
        <fullName evidence="4">Secreted protein</fullName>
    </recommendedName>
</protein>
<dbReference type="Proteomes" id="UP000313359">
    <property type="component" value="Unassembled WGS sequence"/>
</dbReference>